<evidence type="ECO:0000256" key="4">
    <source>
        <dbReference type="ARBA" id="ARBA00022692"/>
    </source>
</evidence>
<dbReference type="Gene3D" id="1.20.1250.20">
    <property type="entry name" value="MFS general substrate transporter like domains"/>
    <property type="match status" value="1"/>
</dbReference>
<dbReference type="PANTHER" id="PTHR42718">
    <property type="entry name" value="MAJOR FACILITATOR SUPERFAMILY MULTIDRUG TRANSPORTER MFSC"/>
    <property type="match status" value="1"/>
</dbReference>
<dbReference type="PROSITE" id="PS50850">
    <property type="entry name" value="MFS"/>
    <property type="match status" value="1"/>
</dbReference>
<feature type="transmembrane region" description="Helical" evidence="8">
    <location>
        <begin position="434"/>
        <end position="456"/>
    </location>
</feature>
<keyword evidence="5 8" id="KW-1133">Transmembrane helix</keyword>
<keyword evidence="2" id="KW-0813">Transport</keyword>
<accession>A0A2P4ULV4</accession>
<sequence>MINVTRGRYRWALAVVAVSAFMITMDNTVVANALPSIQRDLGMDKTALDWVATGYILMFSCLMIAGGRITDIYGCRTAFVSGMAIFTGASAVCGLAGADTVLILGRIVQGAGAALALPATQVMITVGRTDKQRSLGTIAWVGAAGGATALGPTIGGFIVQSWAWGWIFLINIVPGILVILLGLFVLTGKGENRTARVDLPGVLISATMLFALVYGLETGRHQGWGDPAVLGVFALAAIAFACFVVVERWAPDPMINMRFFRNRVFVGGLLSQMLWGIGFNGMIFYAATFLQRYLGFSPPKAGLVMLPSAIVVMITTPISFWIAAKLGPRIAIGGGMTLMAGGMILFSMIHRDYGFADLMPGVLITGFGSAMCMPLVMYVLKAVPEDQAGVASGILNVIREMSGAFGIAILGLLIHDIPADHASTASLNSFRDGMASGLILGAVLVLFGGMISGVTLPSKRGWMGPKHGRRRSSAPTAEPVLTPAPSVQPLPALEPAELVGAHATTPLLATRSYDPLPETPAPAVWAADLPHETSAPLALPETTPAPSGDRPHAPAARLSDQPHSAPVNDHPRGTPAPRRPDDRPGATPAPRRDRPREVPAPAARPSDQPQGVPADERPRELGERARGASLNPADPGRGEQPESLRVSSRGPADGDPLASVPPTGGHLPWWWQVEPPRGARPARPEPDDDRPWPPPPPEGYYAPYTPEDAPDRPEAR</sequence>
<keyword evidence="4 8" id="KW-0812">Transmembrane</keyword>
<feature type="compositionally biased region" description="Low complexity" evidence="7">
    <location>
        <begin position="536"/>
        <end position="547"/>
    </location>
</feature>
<feature type="transmembrane region" description="Helical" evidence="8">
    <location>
        <begin position="228"/>
        <end position="246"/>
    </location>
</feature>
<evidence type="ECO:0000313" key="11">
    <source>
        <dbReference type="Proteomes" id="UP000242367"/>
    </source>
</evidence>
<dbReference type="NCBIfam" id="TIGR00711">
    <property type="entry name" value="efflux_EmrB"/>
    <property type="match status" value="1"/>
</dbReference>
<feature type="transmembrane region" description="Helical" evidence="8">
    <location>
        <begin position="266"/>
        <end position="290"/>
    </location>
</feature>
<dbReference type="PANTHER" id="PTHR42718:SF46">
    <property type="entry name" value="BLR6921 PROTEIN"/>
    <property type="match status" value="1"/>
</dbReference>
<feature type="transmembrane region" description="Helical" evidence="8">
    <location>
        <begin position="392"/>
        <end position="414"/>
    </location>
</feature>
<evidence type="ECO:0000313" key="10">
    <source>
        <dbReference type="EMBL" id="POM26025.1"/>
    </source>
</evidence>
<dbReference type="CDD" id="cd17321">
    <property type="entry name" value="MFS_MMR_MDR_like"/>
    <property type="match status" value="1"/>
</dbReference>
<evidence type="ECO:0000256" key="7">
    <source>
        <dbReference type="SAM" id="MobiDB-lite"/>
    </source>
</evidence>
<organism evidence="10 11">
    <name type="scientific">Actinomadura rubteroloni</name>
    <dbReference type="NCBI Taxonomy" id="1926885"/>
    <lineage>
        <taxon>Bacteria</taxon>
        <taxon>Bacillati</taxon>
        <taxon>Actinomycetota</taxon>
        <taxon>Actinomycetes</taxon>
        <taxon>Streptosporangiales</taxon>
        <taxon>Thermomonosporaceae</taxon>
        <taxon>Actinomadura</taxon>
    </lineage>
</organism>
<dbReference type="Pfam" id="PF07690">
    <property type="entry name" value="MFS_1"/>
    <property type="match status" value="1"/>
</dbReference>
<dbReference type="InterPro" id="IPR004638">
    <property type="entry name" value="EmrB-like"/>
</dbReference>
<protein>
    <submittedName>
        <fullName evidence="10">Multidrug resistance protein stp</fullName>
    </submittedName>
</protein>
<keyword evidence="11" id="KW-1185">Reference proteome</keyword>
<reference evidence="10 11" key="1">
    <citation type="journal article" date="2017" name="Chemistry">
        <title>Isolation, Biosynthesis and Chemical Modifications of Rubterolones A-F: Rare Tropolone Alkaloids from Actinomadura sp. 5-2.</title>
        <authorList>
            <person name="Guo H."/>
            <person name="Benndorf R."/>
            <person name="Leichnitz D."/>
            <person name="Klassen J.L."/>
            <person name="Vollmers J."/>
            <person name="Gorls H."/>
            <person name="Steinacker M."/>
            <person name="Weigel C."/>
            <person name="Dahse H.M."/>
            <person name="Kaster A.K."/>
            <person name="de Beer Z.W."/>
            <person name="Poulsen M."/>
            <person name="Beemelmanns C."/>
        </authorList>
    </citation>
    <scope>NUCLEOTIDE SEQUENCE [LARGE SCALE GENOMIC DNA]</scope>
    <source>
        <strain evidence="10 11">5-2</strain>
    </source>
</reference>
<dbReference type="GO" id="GO:0005886">
    <property type="term" value="C:plasma membrane"/>
    <property type="evidence" value="ECO:0007669"/>
    <property type="project" value="UniProtKB-SubCell"/>
</dbReference>
<keyword evidence="3" id="KW-1003">Cell membrane</keyword>
<feature type="transmembrane region" description="Helical" evidence="8">
    <location>
        <begin position="361"/>
        <end position="380"/>
    </location>
</feature>
<feature type="compositionally biased region" description="Basic and acidic residues" evidence="7">
    <location>
        <begin position="682"/>
        <end position="691"/>
    </location>
</feature>
<evidence type="ECO:0000256" key="1">
    <source>
        <dbReference type="ARBA" id="ARBA00004651"/>
    </source>
</evidence>
<feature type="transmembrane region" description="Helical" evidence="8">
    <location>
        <begin position="47"/>
        <end position="66"/>
    </location>
</feature>
<dbReference type="Proteomes" id="UP000242367">
    <property type="component" value="Unassembled WGS sequence"/>
</dbReference>
<evidence type="ECO:0000256" key="6">
    <source>
        <dbReference type="ARBA" id="ARBA00023136"/>
    </source>
</evidence>
<comment type="subcellular location">
    <subcellularLocation>
        <location evidence="1">Cell membrane</location>
        <topology evidence="1">Multi-pass membrane protein</topology>
    </subcellularLocation>
</comment>
<dbReference type="InterPro" id="IPR011701">
    <property type="entry name" value="MFS"/>
</dbReference>
<dbReference type="GO" id="GO:0022857">
    <property type="term" value="F:transmembrane transporter activity"/>
    <property type="evidence" value="ECO:0007669"/>
    <property type="project" value="InterPro"/>
</dbReference>
<keyword evidence="6 8" id="KW-0472">Membrane</keyword>
<dbReference type="InterPro" id="IPR020846">
    <property type="entry name" value="MFS_dom"/>
</dbReference>
<feature type="transmembrane region" description="Helical" evidence="8">
    <location>
        <begin position="302"/>
        <end position="323"/>
    </location>
</feature>
<evidence type="ECO:0000259" key="9">
    <source>
        <dbReference type="PROSITE" id="PS50850"/>
    </source>
</evidence>
<gene>
    <name evidence="10" type="primary">stp_2</name>
    <name evidence="10" type="ORF">BTM25_04090</name>
</gene>
<comment type="caution">
    <text evidence="10">The sequence shown here is derived from an EMBL/GenBank/DDBJ whole genome shotgun (WGS) entry which is preliminary data.</text>
</comment>
<dbReference type="InterPro" id="IPR036259">
    <property type="entry name" value="MFS_trans_sf"/>
</dbReference>
<evidence type="ECO:0000256" key="5">
    <source>
        <dbReference type="ARBA" id="ARBA00022989"/>
    </source>
</evidence>
<dbReference type="SUPFAM" id="SSF103473">
    <property type="entry name" value="MFS general substrate transporter"/>
    <property type="match status" value="1"/>
</dbReference>
<feature type="transmembrane region" description="Helical" evidence="8">
    <location>
        <begin position="164"/>
        <end position="185"/>
    </location>
</feature>
<feature type="transmembrane region" description="Helical" evidence="8">
    <location>
        <begin position="330"/>
        <end position="349"/>
    </location>
</feature>
<feature type="region of interest" description="Disordered" evidence="7">
    <location>
        <begin position="461"/>
        <end position="488"/>
    </location>
</feature>
<evidence type="ECO:0000256" key="3">
    <source>
        <dbReference type="ARBA" id="ARBA00022475"/>
    </source>
</evidence>
<dbReference type="Gene3D" id="1.20.1720.10">
    <property type="entry name" value="Multidrug resistance protein D"/>
    <property type="match status" value="1"/>
</dbReference>
<feature type="region of interest" description="Disordered" evidence="7">
    <location>
        <begin position="536"/>
        <end position="716"/>
    </location>
</feature>
<feature type="compositionally biased region" description="Basic and acidic residues" evidence="7">
    <location>
        <begin position="614"/>
        <end position="626"/>
    </location>
</feature>
<feature type="transmembrane region" description="Helical" evidence="8">
    <location>
        <begin position="138"/>
        <end position="158"/>
    </location>
</feature>
<name>A0A2P4ULV4_9ACTN</name>
<feature type="transmembrane region" description="Helical" evidence="8">
    <location>
        <begin position="78"/>
        <end position="97"/>
    </location>
</feature>
<evidence type="ECO:0000256" key="8">
    <source>
        <dbReference type="SAM" id="Phobius"/>
    </source>
</evidence>
<dbReference type="EMBL" id="MTBP01000001">
    <property type="protein sequence ID" value="POM26025.1"/>
    <property type="molecule type" value="Genomic_DNA"/>
</dbReference>
<proteinExistence type="predicted"/>
<feature type="transmembrane region" description="Helical" evidence="8">
    <location>
        <begin position="103"/>
        <end position="126"/>
    </location>
</feature>
<evidence type="ECO:0000256" key="2">
    <source>
        <dbReference type="ARBA" id="ARBA00022448"/>
    </source>
</evidence>
<dbReference type="AlphaFoldDB" id="A0A2P4ULV4"/>
<feature type="transmembrane region" description="Helical" evidence="8">
    <location>
        <begin position="197"/>
        <end position="216"/>
    </location>
</feature>
<feature type="compositionally biased region" description="Basic and acidic residues" evidence="7">
    <location>
        <begin position="578"/>
        <end position="597"/>
    </location>
</feature>
<feature type="domain" description="Major facilitator superfamily (MFS) profile" evidence="9">
    <location>
        <begin position="12"/>
        <end position="460"/>
    </location>
</feature>